<dbReference type="Proteomes" id="UP001519328">
    <property type="component" value="Unassembled WGS sequence"/>
</dbReference>
<comment type="caution">
    <text evidence="1">The sequence shown here is derived from an EMBL/GenBank/DDBJ whole genome shotgun (WGS) entry which is preliminary data.</text>
</comment>
<accession>A0ABS4HBS0</accession>
<reference evidence="1 2" key="1">
    <citation type="submission" date="2021-03" db="EMBL/GenBank/DDBJ databases">
        <title>Genomic Encyclopedia of Type Strains, Phase IV (KMG-IV): sequencing the most valuable type-strain genomes for metagenomic binning, comparative biology and taxonomic classification.</title>
        <authorList>
            <person name="Goeker M."/>
        </authorList>
    </citation>
    <scope>NUCLEOTIDE SEQUENCE [LARGE SCALE GENOMIC DNA]</scope>
    <source>
        <strain evidence="1 2">DSM 21085</strain>
    </source>
</reference>
<keyword evidence="2" id="KW-1185">Reference proteome</keyword>
<protein>
    <submittedName>
        <fullName evidence="1">Uncharacterized protein</fullName>
    </submittedName>
</protein>
<dbReference type="RefSeq" id="WP_280922973.1">
    <property type="nucleotide sequence ID" value="NZ_JAGGKK010000005.1"/>
</dbReference>
<name>A0ABS4HBS0_9BACI</name>
<evidence type="ECO:0000313" key="1">
    <source>
        <dbReference type="EMBL" id="MBP1948355.1"/>
    </source>
</evidence>
<proteinExistence type="predicted"/>
<evidence type="ECO:0000313" key="2">
    <source>
        <dbReference type="Proteomes" id="UP001519328"/>
    </source>
</evidence>
<gene>
    <name evidence="1" type="ORF">J2Z82_001291</name>
</gene>
<organism evidence="1 2">
    <name type="scientific">Virgibacillus litoralis</name>
    <dbReference type="NCBI Taxonomy" id="578221"/>
    <lineage>
        <taxon>Bacteria</taxon>
        <taxon>Bacillati</taxon>
        <taxon>Bacillota</taxon>
        <taxon>Bacilli</taxon>
        <taxon>Bacillales</taxon>
        <taxon>Bacillaceae</taxon>
        <taxon>Virgibacillus</taxon>
    </lineage>
</organism>
<sequence length="44" mass="4830">MRNPIKGSRKNESVTTETVKSWGIGVRFHHSLAFNLGVGFAEAV</sequence>
<dbReference type="EMBL" id="JAGGKK010000005">
    <property type="protein sequence ID" value="MBP1948355.1"/>
    <property type="molecule type" value="Genomic_DNA"/>
</dbReference>